<proteinExistence type="predicted"/>
<dbReference type="EMBL" id="JAAIUW010000003">
    <property type="protein sequence ID" value="KAF7838179.1"/>
    <property type="molecule type" value="Genomic_DNA"/>
</dbReference>
<name>A0A834X523_9FABA</name>
<dbReference type="Proteomes" id="UP000634136">
    <property type="component" value="Unassembled WGS sequence"/>
</dbReference>
<comment type="caution">
    <text evidence="1">The sequence shown here is derived from an EMBL/GenBank/DDBJ whole genome shotgun (WGS) entry which is preliminary data.</text>
</comment>
<reference evidence="1" key="1">
    <citation type="submission" date="2020-09" db="EMBL/GenBank/DDBJ databases">
        <title>Genome-Enabled Discovery of Anthraquinone Biosynthesis in Senna tora.</title>
        <authorList>
            <person name="Kang S.-H."/>
            <person name="Pandey R.P."/>
            <person name="Lee C.-M."/>
            <person name="Sim J.-S."/>
            <person name="Jeong J.-T."/>
            <person name="Choi B.-S."/>
            <person name="Jung M."/>
            <person name="Ginzburg D."/>
            <person name="Zhao K."/>
            <person name="Won S.Y."/>
            <person name="Oh T.-J."/>
            <person name="Yu Y."/>
            <person name="Kim N.-H."/>
            <person name="Lee O.R."/>
            <person name="Lee T.-H."/>
            <person name="Bashyal P."/>
            <person name="Kim T.-S."/>
            <person name="Lee W.-H."/>
            <person name="Kawkins C."/>
            <person name="Kim C.-K."/>
            <person name="Kim J.S."/>
            <person name="Ahn B.O."/>
            <person name="Rhee S.Y."/>
            <person name="Sohng J.K."/>
        </authorList>
    </citation>
    <scope>NUCLEOTIDE SEQUENCE</scope>
    <source>
        <tissue evidence="1">Leaf</tissue>
    </source>
</reference>
<evidence type="ECO:0000313" key="1">
    <source>
        <dbReference type="EMBL" id="KAF7838179.1"/>
    </source>
</evidence>
<gene>
    <name evidence="1" type="ORF">G2W53_006661</name>
</gene>
<evidence type="ECO:0000313" key="2">
    <source>
        <dbReference type="Proteomes" id="UP000634136"/>
    </source>
</evidence>
<protein>
    <submittedName>
        <fullName evidence="1">Uncharacterized protein</fullName>
    </submittedName>
</protein>
<sequence length="32" mass="3382">MEKAIEKLTVDGGGGSLCTTLSETEKTIRAEI</sequence>
<organism evidence="1 2">
    <name type="scientific">Senna tora</name>
    <dbReference type="NCBI Taxonomy" id="362788"/>
    <lineage>
        <taxon>Eukaryota</taxon>
        <taxon>Viridiplantae</taxon>
        <taxon>Streptophyta</taxon>
        <taxon>Embryophyta</taxon>
        <taxon>Tracheophyta</taxon>
        <taxon>Spermatophyta</taxon>
        <taxon>Magnoliopsida</taxon>
        <taxon>eudicotyledons</taxon>
        <taxon>Gunneridae</taxon>
        <taxon>Pentapetalae</taxon>
        <taxon>rosids</taxon>
        <taxon>fabids</taxon>
        <taxon>Fabales</taxon>
        <taxon>Fabaceae</taxon>
        <taxon>Caesalpinioideae</taxon>
        <taxon>Cassia clade</taxon>
        <taxon>Senna</taxon>
    </lineage>
</organism>
<dbReference type="AlphaFoldDB" id="A0A834X523"/>
<keyword evidence="2" id="KW-1185">Reference proteome</keyword>
<accession>A0A834X523</accession>